<feature type="compositionally biased region" description="Basic and acidic residues" evidence="1">
    <location>
        <begin position="78"/>
        <end position="93"/>
    </location>
</feature>
<organism evidence="2 3">
    <name type="scientific">Lactuca saligna</name>
    <name type="common">Willowleaf lettuce</name>
    <dbReference type="NCBI Taxonomy" id="75948"/>
    <lineage>
        <taxon>Eukaryota</taxon>
        <taxon>Viridiplantae</taxon>
        <taxon>Streptophyta</taxon>
        <taxon>Embryophyta</taxon>
        <taxon>Tracheophyta</taxon>
        <taxon>Spermatophyta</taxon>
        <taxon>Magnoliopsida</taxon>
        <taxon>eudicotyledons</taxon>
        <taxon>Gunneridae</taxon>
        <taxon>Pentapetalae</taxon>
        <taxon>asterids</taxon>
        <taxon>campanulids</taxon>
        <taxon>Asterales</taxon>
        <taxon>Asteraceae</taxon>
        <taxon>Cichorioideae</taxon>
        <taxon>Cichorieae</taxon>
        <taxon>Lactucinae</taxon>
        <taxon>Lactuca</taxon>
    </lineage>
</organism>
<reference evidence="2" key="1">
    <citation type="submission" date="2023-04" db="EMBL/GenBank/DDBJ databases">
        <authorList>
            <person name="Vijverberg K."/>
            <person name="Xiong W."/>
            <person name="Schranz E."/>
        </authorList>
    </citation>
    <scope>NUCLEOTIDE SEQUENCE</scope>
</reference>
<proteinExistence type="predicted"/>
<gene>
    <name evidence="2" type="ORF">LSALG_LOCUS190</name>
</gene>
<accession>A0AA35VEE8</accession>
<evidence type="ECO:0000313" key="3">
    <source>
        <dbReference type="Proteomes" id="UP001177003"/>
    </source>
</evidence>
<evidence type="ECO:0000256" key="1">
    <source>
        <dbReference type="SAM" id="MobiDB-lite"/>
    </source>
</evidence>
<evidence type="ECO:0000313" key="2">
    <source>
        <dbReference type="EMBL" id="CAI9259287.1"/>
    </source>
</evidence>
<sequence>MLYLTNQIGDMATMKAEQEHHPEDSATIEAEQVEKELDTGEISQLCRDHCGGISATDCVGDRKATAGCQDLEDGSGGKNDKCSEVKQQADHYRSTMKKTN</sequence>
<dbReference type="Proteomes" id="UP001177003">
    <property type="component" value="Chromosome 0"/>
</dbReference>
<name>A0AA35VEE8_LACSI</name>
<feature type="region of interest" description="Disordered" evidence="1">
    <location>
        <begin position="69"/>
        <end position="100"/>
    </location>
</feature>
<protein>
    <submittedName>
        <fullName evidence="2">Uncharacterized protein</fullName>
    </submittedName>
</protein>
<dbReference type="AlphaFoldDB" id="A0AA35VEE8"/>
<dbReference type="EMBL" id="OX465086">
    <property type="protein sequence ID" value="CAI9259287.1"/>
    <property type="molecule type" value="Genomic_DNA"/>
</dbReference>
<keyword evidence="3" id="KW-1185">Reference proteome</keyword>